<protein>
    <recommendedName>
        <fullName evidence="3">ATP-binding protein</fullName>
    </recommendedName>
</protein>
<evidence type="ECO:0008006" key="3">
    <source>
        <dbReference type="Google" id="ProtNLM"/>
    </source>
</evidence>
<evidence type="ECO:0000313" key="1">
    <source>
        <dbReference type="EMBL" id="HIS73723.1"/>
    </source>
</evidence>
<reference evidence="1" key="1">
    <citation type="submission" date="2020-10" db="EMBL/GenBank/DDBJ databases">
        <authorList>
            <person name="Gilroy R."/>
        </authorList>
    </citation>
    <scope>NUCLEOTIDE SEQUENCE</scope>
    <source>
        <strain evidence="1">CHK152-2871</strain>
    </source>
</reference>
<reference evidence="1" key="2">
    <citation type="journal article" date="2021" name="PeerJ">
        <title>Extensive microbial diversity within the chicken gut microbiome revealed by metagenomics and culture.</title>
        <authorList>
            <person name="Gilroy R."/>
            <person name="Ravi A."/>
            <person name="Getino M."/>
            <person name="Pursley I."/>
            <person name="Horton D.L."/>
            <person name="Alikhan N.F."/>
            <person name="Baker D."/>
            <person name="Gharbi K."/>
            <person name="Hall N."/>
            <person name="Watson M."/>
            <person name="Adriaenssens E.M."/>
            <person name="Foster-Nyarko E."/>
            <person name="Jarju S."/>
            <person name="Secka A."/>
            <person name="Antonio M."/>
            <person name="Oren A."/>
            <person name="Chaudhuri R.R."/>
            <person name="La Ragione R."/>
            <person name="Hildebrand F."/>
            <person name="Pallen M.J."/>
        </authorList>
    </citation>
    <scope>NUCLEOTIDE SEQUENCE</scope>
    <source>
        <strain evidence="1">CHK152-2871</strain>
    </source>
</reference>
<dbReference type="AlphaFoldDB" id="A0A9D1FHA3"/>
<dbReference type="EMBL" id="DVJQ01000016">
    <property type="protein sequence ID" value="HIS73723.1"/>
    <property type="molecule type" value="Genomic_DNA"/>
</dbReference>
<dbReference type="SUPFAM" id="SSF52540">
    <property type="entry name" value="P-loop containing nucleoside triphosphate hydrolases"/>
    <property type="match status" value="1"/>
</dbReference>
<organism evidence="1 2">
    <name type="scientific">Candidatus Galligastranaerophilus intestinavium</name>
    <dbReference type="NCBI Taxonomy" id="2840836"/>
    <lineage>
        <taxon>Bacteria</taxon>
        <taxon>Candidatus Galligastranaerophilus</taxon>
    </lineage>
</organism>
<gene>
    <name evidence="1" type="ORF">IAA86_01725</name>
</gene>
<accession>A0A9D1FHA3</accession>
<sequence>MTRTVEVFTGAYASGKSETSINRALQYVKAGKSITLVDLDTVEPAYCMRPILGELKNRGINVIAQSDYFGLGEAGSYVTGEQINCLKGSEGDIIIDVGYGATGLDTLDILNGISDEHNLKIYLVVNTSKFETRDKESILEYIDFSSGLNKAPWKKFYGFISNTHLSHETTVDDIIRGYELLKTVSDETKIPICAIGADEKFKYDFKSGYYDNVEIWFYERLMPKALW</sequence>
<comment type="caution">
    <text evidence="1">The sequence shown here is derived from an EMBL/GenBank/DDBJ whole genome shotgun (WGS) entry which is preliminary data.</text>
</comment>
<dbReference type="InterPro" id="IPR027417">
    <property type="entry name" value="P-loop_NTPase"/>
</dbReference>
<evidence type="ECO:0000313" key="2">
    <source>
        <dbReference type="Proteomes" id="UP000886865"/>
    </source>
</evidence>
<name>A0A9D1FHA3_9BACT</name>
<dbReference type="Proteomes" id="UP000886865">
    <property type="component" value="Unassembled WGS sequence"/>
</dbReference>
<proteinExistence type="predicted"/>